<protein>
    <submittedName>
        <fullName evidence="3">Mu transposase C-terminal domain-containing protein</fullName>
    </submittedName>
</protein>
<dbReference type="KEGG" id="gso:PH603_10075"/>
<dbReference type="GO" id="GO:0003676">
    <property type="term" value="F:nucleic acid binding"/>
    <property type="evidence" value="ECO:0007669"/>
    <property type="project" value="InterPro"/>
</dbReference>
<feature type="region of interest" description="Disordered" evidence="1">
    <location>
        <begin position="512"/>
        <end position="545"/>
    </location>
</feature>
<dbReference type="InterPro" id="IPR036397">
    <property type="entry name" value="RNaseH_sf"/>
</dbReference>
<dbReference type="GO" id="GO:0015074">
    <property type="term" value="P:DNA integration"/>
    <property type="evidence" value="ECO:0007669"/>
    <property type="project" value="InterPro"/>
</dbReference>
<sequence length="545" mass="62566">MTYPDETNIPAAVLAEAKRRHKIIAAIALGPVSQRQARQAAEQLGVRPRTVYRYVRAHLKAPFLTTHLPARYRRPKTAPAARLPELTEYALQRVLHERYLPFREERSIRDMAKLVNRFCRRLKTRGIDQRTFRRRAQAVSKKTLAKTSKIKADPHTFKWLPGKLCTDIPGEYAQMDHTLADAFVDMRGCGLGILRLWLTLVVDIATRMVLGYGINIKPPTGRTNVLTILMCCCPKRSIIERAGISLAPFHERGIDDPWPTSFLIQNLGTDNGTDLKFGELPEALVRLGVHPHYRPVGEPHHGGHIERLIGRMMGELHMIKGTSFSNVVAKKGYDPMKEAAYTFEEFETWLVLNILRYHVTPHRALGCSPYQKFKELEANIPPHLVRPDPDAVRHALLEHKSPLVRGQGITVHRRTYQSPRLAPHVGQRVRAGFNRTDMTRVYVSLDFSQTYFEVPLAPWETPTFAHLDATQRDRQRTKAHYHDQKLKDLEEELTGALYELDDQVRTNARQRQRQIARSKPAPKRTPPRLTRQPLPLLSWRHDDDL</sequence>
<dbReference type="AlphaFoldDB" id="A0AAE9XQ57"/>
<evidence type="ECO:0000259" key="2">
    <source>
        <dbReference type="PROSITE" id="PS50994"/>
    </source>
</evidence>
<dbReference type="Gene3D" id="3.30.420.10">
    <property type="entry name" value="Ribonuclease H-like superfamily/Ribonuclease H"/>
    <property type="match status" value="1"/>
</dbReference>
<feature type="compositionally biased region" description="Basic residues" evidence="1">
    <location>
        <begin position="512"/>
        <end position="526"/>
    </location>
</feature>
<dbReference type="RefSeq" id="WP_289502359.1">
    <property type="nucleotide sequence ID" value="NZ_CP116805.1"/>
</dbReference>
<feature type="domain" description="Integrase catalytic" evidence="2">
    <location>
        <begin position="165"/>
        <end position="377"/>
    </location>
</feature>
<dbReference type="SUPFAM" id="SSF53098">
    <property type="entry name" value="Ribonuclease H-like"/>
    <property type="match status" value="1"/>
</dbReference>
<accession>A0AAE9XQ57</accession>
<keyword evidence="4" id="KW-1185">Reference proteome</keyword>
<proteinExistence type="predicted"/>
<dbReference type="EMBL" id="CP116805">
    <property type="protein sequence ID" value="WCL52885.1"/>
    <property type="molecule type" value="Genomic_DNA"/>
</dbReference>
<organism evidence="3 4">
    <name type="scientific">Gimibacter soli</name>
    <dbReference type="NCBI Taxonomy" id="3024400"/>
    <lineage>
        <taxon>Bacteria</taxon>
        <taxon>Pseudomonadati</taxon>
        <taxon>Pseudomonadota</taxon>
        <taxon>Alphaproteobacteria</taxon>
        <taxon>Kordiimonadales</taxon>
        <taxon>Temperatibacteraceae</taxon>
        <taxon>Gimibacter</taxon>
    </lineage>
</organism>
<dbReference type="InterPro" id="IPR012337">
    <property type="entry name" value="RNaseH-like_sf"/>
</dbReference>
<dbReference type="InterPro" id="IPR001584">
    <property type="entry name" value="Integrase_cat-core"/>
</dbReference>
<evidence type="ECO:0000313" key="3">
    <source>
        <dbReference type="EMBL" id="WCL52885.1"/>
    </source>
</evidence>
<feature type="compositionally biased region" description="Low complexity" evidence="1">
    <location>
        <begin position="527"/>
        <end position="537"/>
    </location>
</feature>
<dbReference type="PROSITE" id="PS50994">
    <property type="entry name" value="INTEGRASE"/>
    <property type="match status" value="1"/>
</dbReference>
<evidence type="ECO:0000313" key="4">
    <source>
        <dbReference type="Proteomes" id="UP001217500"/>
    </source>
</evidence>
<reference evidence="3" key="1">
    <citation type="submission" date="2023-01" db="EMBL/GenBank/DDBJ databases">
        <title>The genome sequence of Kordiimonadaceae bacterium 6D33.</title>
        <authorList>
            <person name="Liu Y."/>
        </authorList>
    </citation>
    <scope>NUCLEOTIDE SEQUENCE</scope>
    <source>
        <strain evidence="3">6D33</strain>
    </source>
</reference>
<evidence type="ECO:0000256" key="1">
    <source>
        <dbReference type="SAM" id="MobiDB-lite"/>
    </source>
</evidence>
<gene>
    <name evidence="3" type="ORF">PH603_10075</name>
</gene>
<name>A0AAE9XQ57_9PROT</name>
<dbReference type="Proteomes" id="UP001217500">
    <property type="component" value="Chromosome"/>
</dbReference>
<dbReference type="Pfam" id="PF09299">
    <property type="entry name" value="Mu-transpos_C"/>
    <property type="match status" value="1"/>
</dbReference>
<dbReference type="InterPro" id="IPR015378">
    <property type="entry name" value="Transposase-like_Mu_C"/>
</dbReference>